<evidence type="ECO:0000313" key="8">
    <source>
        <dbReference type="EMBL" id="KAF7990407.1"/>
    </source>
</evidence>
<keyword evidence="4 5" id="KW-0862">Zinc</keyword>
<dbReference type="PANTHER" id="PTHR46156">
    <property type="entry name" value="CCCH ZINGC FINGER"/>
    <property type="match status" value="1"/>
</dbReference>
<evidence type="ECO:0000256" key="3">
    <source>
        <dbReference type="ARBA" id="ARBA00022771"/>
    </source>
</evidence>
<gene>
    <name evidence="8" type="ORF">HCN44_000212</name>
</gene>
<keyword evidence="9" id="KW-1185">Reference proteome</keyword>
<name>A0A835CNM2_APHGI</name>
<feature type="region of interest" description="Disordered" evidence="6">
    <location>
        <begin position="584"/>
        <end position="608"/>
    </location>
</feature>
<dbReference type="FunFam" id="4.10.1000.10:FF:000022">
    <property type="entry name" value="Zinc finger CCCH domain-containing protein 7"/>
    <property type="match status" value="1"/>
</dbReference>
<evidence type="ECO:0000256" key="2">
    <source>
        <dbReference type="ARBA" id="ARBA00022737"/>
    </source>
</evidence>
<evidence type="ECO:0000256" key="5">
    <source>
        <dbReference type="PROSITE-ProRule" id="PRU00723"/>
    </source>
</evidence>
<feature type="compositionally biased region" description="Low complexity" evidence="6">
    <location>
        <begin position="280"/>
        <end position="297"/>
    </location>
</feature>
<dbReference type="Proteomes" id="UP000639338">
    <property type="component" value="Unassembled WGS sequence"/>
</dbReference>
<comment type="caution">
    <text evidence="8">The sequence shown here is derived from an EMBL/GenBank/DDBJ whole genome shotgun (WGS) entry which is preliminary data.</text>
</comment>
<feature type="region of interest" description="Disordered" evidence="6">
    <location>
        <begin position="277"/>
        <end position="302"/>
    </location>
</feature>
<evidence type="ECO:0000256" key="6">
    <source>
        <dbReference type="SAM" id="MobiDB-lite"/>
    </source>
</evidence>
<dbReference type="GO" id="GO:0008270">
    <property type="term" value="F:zinc ion binding"/>
    <property type="evidence" value="ECO:0007669"/>
    <property type="project" value="UniProtKB-KW"/>
</dbReference>
<feature type="domain" description="C3H1-type" evidence="7">
    <location>
        <begin position="418"/>
        <end position="444"/>
    </location>
</feature>
<dbReference type="PANTHER" id="PTHR46156:SF1">
    <property type="entry name" value="ZINC FINGER CCCH DOMAIN-CONTAINING PROTEIN 3"/>
    <property type="match status" value="1"/>
</dbReference>
<evidence type="ECO:0000256" key="4">
    <source>
        <dbReference type="ARBA" id="ARBA00022833"/>
    </source>
</evidence>
<feature type="compositionally biased region" description="Basic and acidic residues" evidence="6">
    <location>
        <begin position="522"/>
        <end position="533"/>
    </location>
</feature>
<feature type="zinc finger region" description="C3H1-type" evidence="5">
    <location>
        <begin position="418"/>
        <end position="444"/>
    </location>
</feature>
<dbReference type="OrthoDB" id="3247158at2759"/>
<feature type="domain" description="C3H1-type" evidence="7">
    <location>
        <begin position="391"/>
        <end position="417"/>
    </location>
</feature>
<reference evidence="8 9" key="1">
    <citation type="submission" date="2020-08" db="EMBL/GenBank/DDBJ databases">
        <title>Aphidius gifuensis genome sequencing and assembly.</title>
        <authorList>
            <person name="Du Z."/>
        </authorList>
    </citation>
    <scope>NUCLEOTIDE SEQUENCE [LARGE SCALE GENOMIC DNA]</scope>
    <source>
        <strain evidence="8">YNYX2018</strain>
        <tissue evidence="8">Adults</tissue>
    </source>
</reference>
<dbReference type="InterPro" id="IPR036855">
    <property type="entry name" value="Znf_CCCH_sf"/>
</dbReference>
<proteinExistence type="predicted"/>
<keyword evidence="2" id="KW-0677">Repeat</keyword>
<keyword evidence="3 5" id="KW-0863">Zinc-finger</keyword>
<protein>
    <recommendedName>
        <fullName evidence="7">C3H1-type domain-containing protein</fullName>
    </recommendedName>
</protein>
<dbReference type="AlphaFoldDB" id="A0A835CNM2"/>
<dbReference type="GO" id="GO:0005634">
    <property type="term" value="C:nucleus"/>
    <property type="evidence" value="ECO:0007669"/>
    <property type="project" value="TreeGrafter"/>
</dbReference>
<evidence type="ECO:0000259" key="7">
    <source>
        <dbReference type="PROSITE" id="PS50103"/>
    </source>
</evidence>
<feature type="domain" description="C3H1-type" evidence="7">
    <location>
        <begin position="445"/>
        <end position="466"/>
    </location>
</feature>
<keyword evidence="1 5" id="KW-0479">Metal-binding</keyword>
<evidence type="ECO:0000313" key="9">
    <source>
        <dbReference type="Proteomes" id="UP000639338"/>
    </source>
</evidence>
<feature type="zinc finger region" description="C3H1-type" evidence="5">
    <location>
        <begin position="391"/>
        <end position="417"/>
    </location>
</feature>
<feature type="zinc finger region" description="C3H1-type" evidence="5">
    <location>
        <begin position="445"/>
        <end position="466"/>
    </location>
</feature>
<feature type="domain" description="C3H1-type" evidence="7">
    <location>
        <begin position="467"/>
        <end position="495"/>
    </location>
</feature>
<feature type="region of interest" description="Disordered" evidence="6">
    <location>
        <begin position="514"/>
        <end position="533"/>
    </location>
</feature>
<feature type="zinc finger region" description="C3H1-type" evidence="5">
    <location>
        <begin position="467"/>
        <end position="495"/>
    </location>
</feature>
<dbReference type="InterPro" id="IPR000571">
    <property type="entry name" value="Znf_CCCH"/>
</dbReference>
<dbReference type="SMART" id="SM00356">
    <property type="entry name" value="ZnF_C3H1"/>
    <property type="match status" value="4"/>
</dbReference>
<dbReference type="Gene3D" id="4.10.1000.10">
    <property type="entry name" value="Zinc finger, CCCH-type"/>
    <property type="match status" value="2"/>
</dbReference>
<dbReference type="EMBL" id="JACMRX010000004">
    <property type="protein sequence ID" value="KAF7990407.1"/>
    <property type="molecule type" value="Genomic_DNA"/>
</dbReference>
<dbReference type="FunFam" id="4.10.1000.10:FF:000035">
    <property type="entry name" value="CCCH zinc finger protein, variant"/>
    <property type="match status" value="1"/>
</dbReference>
<accession>A0A835CNM2</accession>
<dbReference type="SUPFAM" id="SSF90229">
    <property type="entry name" value="CCCH zinc finger"/>
    <property type="match status" value="1"/>
</dbReference>
<sequence>MDSYPKYTNIYINPSFNDTMKSVIHINPKIHGNMAIHVNPKIVNTLQSTELQQRLLQRKNNEQVTGTYDTNKNNIQKSVYVNPKLMLKLQNKVTKQIDHVQKQTSIQPQINPVINKPLEIQKNTNNLCQNSLSLKYSSPNFVALSKNKLVRVTSDAKKNINYQGKTILHTVKKINTTKKLINVNTDKKLVNVNTAKKLVNVNTSKKLVNTTKKLVNINSKNLSKPKELNSKNTKYKIDRTVIQKSKNKTNLSARKLLTTNSNLINIDGVLYKSSKSHLVRSTNSSTSGKRSSIGSTKLNTSLNSLKNKKLRRQSSIGKSTKLNVSLKNTTAKIVTGQKLNYKHVISNRVKQRSLQILRHKMCKNNQPCLLYQRFGYCAKYIDGICPKVHDKKQVALCKNFLQGKCLLDNCPLSHEVGPEKMPTCKYFLDGCCTRDACQYLHVKVSDNTPICVQFLRGYCAKGNKCKERHTNVCPDFDKTGKCPKGKNCPYPHKSSLLAQQKTFKVHKNINITSKKNNINTDKNTESIDNSSRDDNLKRYYDESDCNDDNNIEKKRLKLNKTMKLIASIHGKSNIDNLQSLSSIDQTNNDYEKPKRPPIGPLPSYIPIN</sequence>
<organism evidence="8 9">
    <name type="scientific">Aphidius gifuensis</name>
    <name type="common">Parasitoid wasp</name>
    <dbReference type="NCBI Taxonomy" id="684658"/>
    <lineage>
        <taxon>Eukaryota</taxon>
        <taxon>Metazoa</taxon>
        <taxon>Ecdysozoa</taxon>
        <taxon>Arthropoda</taxon>
        <taxon>Hexapoda</taxon>
        <taxon>Insecta</taxon>
        <taxon>Pterygota</taxon>
        <taxon>Neoptera</taxon>
        <taxon>Endopterygota</taxon>
        <taxon>Hymenoptera</taxon>
        <taxon>Apocrita</taxon>
        <taxon>Ichneumonoidea</taxon>
        <taxon>Braconidae</taxon>
        <taxon>Aphidiinae</taxon>
        <taxon>Aphidius</taxon>
    </lineage>
</organism>
<evidence type="ECO:0000256" key="1">
    <source>
        <dbReference type="ARBA" id="ARBA00022723"/>
    </source>
</evidence>
<dbReference type="PROSITE" id="PS50103">
    <property type="entry name" value="ZF_C3H1"/>
    <property type="match status" value="4"/>
</dbReference>